<dbReference type="Proteomes" id="UP000257055">
    <property type="component" value="Unassembled WGS sequence"/>
</dbReference>
<dbReference type="AlphaFoldDB" id="A0A3D8TQ82"/>
<keyword evidence="2 8" id="KW-0813">Transport</keyword>
<feature type="transmembrane region" description="Helical" evidence="9">
    <location>
        <begin position="395"/>
        <end position="420"/>
    </location>
</feature>
<feature type="transmembrane region" description="Helical" evidence="9">
    <location>
        <begin position="21"/>
        <end position="42"/>
    </location>
</feature>
<dbReference type="GO" id="GO:1901264">
    <property type="term" value="P:carbohydrate derivative transport"/>
    <property type="evidence" value="ECO:0007669"/>
    <property type="project" value="TreeGrafter"/>
</dbReference>
<evidence type="ECO:0000256" key="8">
    <source>
        <dbReference type="PIRNR" id="PIRNR006351"/>
    </source>
</evidence>
<name>A0A3D8TQ82_9LIST</name>
<feature type="domain" description="PTS EIIC type-3" evidence="10">
    <location>
        <begin position="6"/>
        <end position="422"/>
    </location>
</feature>
<protein>
    <recommendedName>
        <fullName evidence="8">Permease IIC component</fullName>
    </recommendedName>
</protein>
<keyword evidence="4 8" id="KW-0762">Sugar transport</keyword>
<accession>A0A3D8TQ82</accession>
<keyword evidence="7 8" id="KW-0472">Membrane</keyword>
<dbReference type="EMBL" id="LARY01000002">
    <property type="protein sequence ID" value="RDX00970.1"/>
    <property type="molecule type" value="Genomic_DNA"/>
</dbReference>
<dbReference type="Pfam" id="PF02378">
    <property type="entry name" value="PTS_EIIC"/>
    <property type="match status" value="1"/>
</dbReference>
<evidence type="ECO:0000259" key="10">
    <source>
        <dbReference type="PROSITE" id="PS51105"/>
    </source>
</evidence>
<dbReference type="NCBIfam" id="TIGR00410">
    <property type="entry name" value="lacE"/>
    <property type="match status" value="1"/>
</dbReference>
<comment type="caution">
    <text evidence="11">The sequence shown here is derived from an EMBL/GenBank/DDBJ whole genome shotgun (WGS) entry which is preliminary data.</text>
</comment>
<dbReference type="PIRSF" id="PIRSF006351">
    <property type="entry name" value="PTS_EIIC-Cellobiose"/>
    <property type="match status" value="1"/>
</dbReference>
<feature type="transmembrane region" description="Helical" evidence="9">
    <location>
        <begin position="182"/>
        <end position="206"/>
    </location>
</feature>
<feature type="transmembrane region" description="Helical" evidence="9">
    <location>
        <begin position="328"/>
        <end position="348"/>
    </location>
</feature>
<evidence type="ECO:0000256" key="1">
    <source>
        <dbReference type="ARBA" id="ARBA00004651"/>
    </source>
</evidence>
<keyword evidence="5 9" id="KW-0812">Transmembrane</keyword>
<organism evidence="11 12">
    <name type="scientific">Listeria kieliensis</name>
    <dbReference type="NCBI Taxonomy" id="1621700"/>
    <lineage>
        <taxon>Bacteria</taxon>
        <taxon>Bacillati</taxon>
        <taxon>Bacillota</taxon>
        <taxon>Bacilli</taxon>
        <taxon>Bacillales</taxon>
        <taxon>Listeriaceae</taxon>
        <taxon>Listeria</taxon>
    </lineage>
</organism>
<dbReference type="GO" id="GO:0009401">
    <property type="term" value="P:phosphoenolpyruvate-dependent sugar phosphotransferase system"/>
    <property type="evidence" value="ECO:0007669"/>
    <property type="project" value="InterPro"/>
</dbReference>
<evidence type="ECO:0000313" key="11">
    <source>
        <dbReference type="EMBL" id="RDX00970.1"/>
    </source>
</evidence>
<dbReference type="GO" id="GO:0005886">
    <property type="term" value="C:plasma membrane"/>
    <property type="evidence" value="ECO:0007669"/>
    <property type="project" value="UniProtKB-SubCell"/>
</dbReference>
<evidence type="ECO:0000256" key="3">
    <source>
        <dbReference type="ARBA" id="ARBA00022475"/>
    </source>
</evidence>
<dbReference type="InterPro" id="IPR004796">
    <property type="entry name" value="PTS_IIC_cello"/>
</dbReference>
<keyword evidence="3 8" id="KW-1003">Cell membrane</keyword>
<dbReference type="InterPro" id="IPR051088">
    <property type="entry name" value="PTS_Sugar-EIIC/EIIB"/>
</dbReference>
<dbReference type="GO" id="GO:0008982">
    <property type="term" value="F:protein-N(PI)-phosphohistidine-sugar phosphotransferase activity"/>
    <property type="evidence" value="ECO:0007669"/>
    <property type="project" value="UniProtKB-UniRule"/>
</dbReference>
<feature type="transmembrane region" description="Helical" evidence="9">
    <location>
        <begin position="138"/>
        <end position="162"/>
    </location>
</feature>
<sequence length="443" mass="48539">MKLDKLQNNMIKIASKIEANIILQVIKNAFVAAIPFTVVGSFSNLIKMQLEALAKHLNVTSGFLPKLIDLFGSIGQATLGMVAIVIVLAVSYNYAKELKKINDKINVILVVLLAFASYMVMVPNLVSSPDIKQDITGYANNFFSFEGMFTGLITSFLSVYLYSKLAKSKFTIKMPPGVPPNVFNSFFSLIPISIVLLLFGIVRILIETLGYTSLLELINQVIITPLTDVGTGLPAIIIVIILMQVLWFFGLHGFNIVWGVVSAFWLPLFLKNVSEFAEHHDFSQISIAPNTMTNVYAMIGGSGATFGLILAILLFTPKNYSGRSVAKLGFIPGLFGINEPIIFGLPIVLNPIFFIPWVFVPVINAVIAYVVTKIGWVVPLVVLNSGNEPIFVSTWILGAFHLSPVVLTLALVILDIFLYLPFIKMNQKLDMATAGASDAKTEK</sequence>
<feature type="transmembrane region" description="Helical" evidence="9">
    <location>
        <begin position="107"/>
        <end position="126"/>
    </location>
</feature>
<evidence type="ECO:0000256" key="7">
    <source>
        <dbReference type="ARBA" id="ARBA00023136"/>
    </source>
</evidence>
<comment type="subcellular location">
    <subcellularLocation>
        <location evidence="1">Cell membrane</location>
        <topology evidence="1">Multi-pass membrane protein</topology>
    </subcellularLocation>
</comment>
<feature type="transmembrane region" description="Helical" evidence="9">
    <location>
        <begin position="256"/>
        <end position="274"/>
    </location>
</feature>
<proteinExistence type="predicted"/>
<evidence type="ECO:0000256" key="5">
    <source>
        <dbReference type="ARBA" id="ARBA00022692"/>
    </source>
</evidence>
<feature type="transmembrane region" description="Helical" evidence="9">
    <location>
        <begin position="226"/>
        <end position="249"/>
    </location>
</feature>
<gene>
    <name evidence="11" type="ORF">UR08_08395</name>
</gene>
<feature type="transmembrane region" description="Helical" evidence="9">
    <location>
        <begin position="354"/>
        <end position="383"/>
    </location>
</feature>
<dbReference type="PANTHER" id="PTHR33989:SF4">
    <property type="entry name" value="PTS SYSTEM N,N'-DIACETYLCHITOBIOSE-SPECIFIC EIIC COMPONENT"/>
    <property type="match status" value="1"/>
</dbReference>
<dbReference type="RefSeq" id="WP_115753221.1">
    <property type="nucleotide sequence ID" value="NZ_LARY01000002.1"/>
</dbReference>
<dbReference type="InterPro" id="IPR003352">
    <property type="entry name" value="PTS_EIIC"/>
</dbReference>
<evidence type="ECO:0000256" key="9">
    <source>
        <dbReference type="SAM" id="Phobius"/>
    </source>
</evidence>
<reference evidence="12" key="1">
    <citation type="submission" date="2015-04" db="EMBL/GenBank/DDBJ databases">
        <authorList>
            <person name="Schardt J."/>
            <person name="Mueller-Herbst S."/>
            <person name="Scherer S."/>
            <person name="Huptas C."/>
        </authorList>
    </citation>
    <scope>NUCLEOTIDE SEQUENCE [LARGE SCALE GENOMIC DNA]</scope>
    <source>
        <strain evidence="12">Kiel-L1</strain>
    </source>
</reference>
<comment type="function">
    <text evidence="8">The phosphoenolpyruvate-dependent sugar phosphotransferase system (PTS), a major carbohydrate active -transport system, catalyzes the phosphorylation of incoming sugar substrates concomitant with their translocation across the cell membrane.</text>
</comment>
<feature type="transmembrane region" description="Helical" evidence="9">
    <location>
        <begin position="74"/>
        <end position="95"/>
    </location>
</feature>
<evidence type="ECO:0000256" key="2">
    <source>
        <dbReference type="ARBA" id="ARBA00022448"/>
    </source>
</evidence>
<keyword evidence="6 9" id="KW-1133">Transmembrane helix</keyword>
<evidence type="ECO:0000256" key="4">
    <source>
        <dbReference type="ARBA" id="ARBA00022597"/>
    </source>
</evidence>
<evidence type="ECO:0000313" key="12">
    <source>
        <dbReference type="Proteomes" id="UP000257055"/>
    </source>
</evidence>
<evidence type="ECO:0000256" key="6">
    <source>
        <dbReference type="ARBA" id="ARBA00022989"/>
    </source>
</evidence>
<dbReference type="InterPro" id="IPR004501">
    <property type="entry name" value="PTS_EIIC_3"/>
</dbReference>
<dbReference type="PANTHER" id="PTHR33989">
    <property type="match status" value="1"/>
</dbReference>
<keyword evidence="12" id="KW-1185">Reference proteome</keyword>
<feature type="transmembrane region" description="Helical" evidence="9">
    <location>
        <begin position="294"/>
        <end position="316"/>
    </location>
</feature>
<dbReference type="PROSITE" id="PS51105">
    <property type="entry name" value="PTS_EIIC_TYPE_3"/>
    <property type="match status" value="1"/>
</dbReference>